<organism evidence="5">
    <name type="scientific">freshwater metagenome</name>
    <dbReference type="NCBI Taxonomy" id="449393"/>
    <lineage>
        <taxon>unclassified sequences</taxon>
        <taxon>metagenomes</taxon>
        <taxon>ecological metagenomes</taxon>
    </lineage>
</organism>
<evidence type="ECO:0000256" key="3">
    <source>
        <dbReference type="ARBA" id="ARBA00023163"/>
    </source>
</evidence>
<dbReference type="InterPro" id="IPR051081">
    <property type="entry name" value="HTH_MetalResp_TranReg"/>
</dbReference>
<reference evidence="5" key="1">
    <citation type="submission" date="2020-05" db="EMBL/GenBank/DDBJ databases">
        <authorList>
            <person name="Chiriac C."/>
            <person name="Salcher M."/>
            <person name="Ghai R."/>
            <person name="Kavagutti S V."/>
        </authorList>
    </citation>
    <scope>NUCLEOTIDE SEQUENCE</scope>
</reference>
<dbReference type="NCBIfam" id="NF033788">
    <property type="entry name" value="HTH_metalloreg"/>
    <property type="match status" value="1"/>
</dbReference>
<dbReference type="InterPro" id="IPR001845">
    <property type="entry name" value="HTH_ArsR_DNA-bd_dom"/>
</dbReference>
<dbReference type="SUPFAM" id="SSF46785">
    <property type="entry name" value="Winged helix' DNA-binding domain"/>
    <property type="match status" value="1"/>
</dbReference>
<evidence type="ECO:0000256" key="2">
    <source>
        <dbReference type="ARBA" id="ARBA00023125"/>
    </source>
</evidence>
<sequence length="108" mass="11948">MPVRLALAKHEVPDTLRAIAEPMRWRIINALTQEMLCVCHLVDDLGASQPLVSHHIRVLKDAGLIVGTREGPWTYYSLAPGALDRVGHEIAELEPVSGVSKRTRRACC</sequence>
<evidence type="ECO:0000313" key="6">
    <source>
        <dbReference type="EMBL" id="CAB4991917.1"/>
    </source>
</evidence>
<dbReference type="SMART" id="SM00418">
    <property type="entry name" value="HTH_ARSR"/>
    <property type="match status" value="1"/>
</dbReference>
<accession>A0A6J6LNM7</accession>
<protein>
    <submittedName>
        <fullName evidence="5">Unannotated protein</fullName>
    </submittedName>
</protein>
<keyword evidence="3" id="KW-0804">Transcription</keyword>
<evidence type="ECO:0000256" key="1">
    <source>
        <dbReference type="ARBA" id="ARBA00023015"/>
    </source>
</evidence>
<dbReference type="InterPro" id="IPR036390">
    <property type="entry name" value="WH_DNA-bd_sf"/>
</dbReference>
<proteinExistence type="predicted"/>
<keyword evidence="1" id="KW-0805">Transcription regulation</keyword>
<feature type="domain" description="HTH arsR-type" evidence="4">
    <location>
        <begin position="5"/>
        <end position="98"/>
    </location>
</feature>
<dbReference type="EMBL" id="CAFBOR010000133">
    <property type="protein sequence ID" value="CAB4991917.1"/>
    <property type="molecule type" value="Genomic_DNA"/>
</dbReference>
<dbReference type="InterPro" id="IPR011991">
    <property type="entry name" value="ArsR-like_HTH"/>
</dbReference>
<evidence type="ECO:0000313" key="5">
    <source>
        <dbReference type="EMBL" id="CAB4663477.1"/>
    </source>
</evidence>
<dbReference type="InterPro" id="IPR036388">
    <property type="entry name" value="WH-like_DNA-bd_sf"/>
</dbReference>
<dbReference type="EMBL" id="CAEZWM010000146">
    <property type="protein sequence ID" value="CAB4663477.1"/>
    <property type="molecule type" value="Genomic_DNA"/>
</dbReference>
<dbReference type="GO" id="GO:0003700">
    <property type="term" value="F:DNA-binding transcription factor activity"/>
    <property type="evidence" value="ECO:0007669"/>
    <property type="project" value="InterPro"/>
</dbReference>
<dbReference type="Pfam" id="PF01022">
    <property type="entry name" value="HTH_5"/>
    <property type="match status" value="1"/>
</dbReference>
<dbReference type="PRINTS" id="PR00778">
    <property type="entry name" value="HTHARSR"/>
</dbReference>
<name>A0A6J6LNM7_9ZZZZ</name>
<gene>
    <name evidence="5" type="ORF">UFOPK2242_01109</name>
    <name evidence="6" type="ORF">UFOPK3974_00971</name>
</gene>
<dbReference type="GO" id="GO:0003677">
    <property type="term" value="F:DNA binding"/>
    <property type="evidence" value="ECO:0007669"/>
    <property type="project" value="UniProtKB-KW"/>
</dbReference>
<dbReference type="PROSITE" id="PS50987">
    <property type="entry name" value="HTH_ARSR_2"/>
    <property type="match status" value="1"/>
</dbReference>
<dbReference type="PANTHER" id="PTHR33154">
    <property type="entry name" value="TRANSCRIPTIONAL REGULATOR, ARSR FAMILY"/>
    <property type="match status" value="1"/>
</dbReference>
<dbReference type="PANTHER" id="PTHR33154:SF18">
    <property type="entry name" value="ARSENICAL RESISTANCE OPERON REPRESSOR"/>
    <property type="match status" value="1"/>
</dbReference>
<keyword evidence="2" id="KW-0238">DNA-binding</keyword>
<dbReference type="AlphaFoldDB" id="A0A6J6LNM7"/>
<evidence type="ECO:0000259" key="4">
    <source>
        <dbReference type="PROSITE" id="PS50987"/>
    </source>
</evidence>
<dbReference type="Gene3D" id="1.10.10.10">
    <property type="entry name" value="Winged helix-like DNA-binding domain superfamily/Winged helix DNA-binding domain"/>
    <property type="match status" value="1"/>
</dbReference>
<dbReference type="CDD" id="cd00090">
    <property type="entry name" value="HTH_ARSR"/>
    <property type="match status" value="1"/>
</dbReference>